<dbReference type="Proteomes" id="UP000593567">
    <property type="component" value="Unassembled WGS sequence"/>
</dbReference>
<dbReference type="InterPro" id="IPR036871">
    <property type="entry name" value="PX_dom_sf"/>
</dbReference>
<feature type="compositionally biased region" description="Polar residues" evidence="1">
    <location>
        <begin position="518"/>
        <end position="530"/>
    </location>
</feature>
<feature type="region of interest" description="Disordered" evidence="1">
    <location>
        <begin position="346"/>
        <end position="378"/>
    </location>
</feature>
<feature type="compositionally biased region" description="Low complexity" evidence="1">
    <location>
        <begin position="428"/>
        <end position="440"/>
    </location>
</feature>
<feature type="compositionally biased region" description="Polar residues" evidence="1">
    <location>
        <begin position="547"/>
        <end position="564"/>
    </location>
</feature>
<organism evidence="4 5">
    <name type="scientific">Bugula neritina</name>
    <name type="common">Brown bryozoan</name>
    <name type="synonym">Sertularia neritina</name>
    <dbReference type="NCBI Taxonomy" id="10212"/>
    <lineage>
        <taxon>Eukaryota</taxon>
        <taxon>Metazoa</taxon>
        <taxon>Spiralia</taxon>
        <taxon>Lophotrochozoa</taxon>
        <taxon>Bryozoa</taxon>
        <taxon>Gymnolaemata</taxon>
        <taxon>Cheilostomatida</taxon>
        <taxon>Flustrina</taxon>
        <taxon>Buguloidea</taxon>
        <taxon>Bugulidae</taxon>
        <taxon>Bugula</taxon>
    </lineage>
</organism>
<evidence type="ECO:0000259" key="3">
    <source>
        <dbReference type="Pfam" id="PF26034"/>
    </source>
</evidence>
<dbReference type="InterPro" id="IPR042344">
    <property type="entry name" value="ZCCHC14"/>
</dbReference>
<feature type="compositionally biased region" description="Polar residues" evidence="1">
    <location>
        <begin position="404"/>
        <end position="419"/>
    </location>
</feature>
<evidence type="ECO:0000313" key="4">
    <source>
        <dbReference type="EMBL" id="KAF6040061.1"/>
    </source>
</evidence>
<evidence type="ECO:0000256" key="1">
    <source>
        <dbReference type="SAM" id="MobiDB-lite"/>
    </source>
</evidence>
<evidence type="ECO:0000313" key="5">
    <source>
        <dbReference type="Proteomes" id="UP000593567"/>
    </source>
</evidence>
<feature type="compositionally biased region" description="Low complexity" evidence="1">
    <location>
        <begin position="202"/>
        <end position="216"/>
    </location>
</feature>
<gene>
    <name evidence="4" type="ORF">EB796_001630</name>
</gene>
<accession>A0A7J7KPF3</accession>
<dbReference type="GO" id="GO:0035091">
    <property type="term" value="F:phosphatidylinositol binding"/>
    <property type="evidence" value="ECO:0007669"/>
    <property type="project" value="InterPro"/>
</dbReference>
<dbReference type="InterPro" id="IPR058599">
    <property type="entry name" value="PHAT_Smg/ZCCHC2-like"/>
</dbReference>
<feature type="region of interest" description="Disordered" evidence="1">
    <location>
        <begin position="518"/>
        <end position="564"/>
    </location>
</feature>
<dbReference type="EMBL" id="VXIV02000185">
    <property type="protein sequence ID" value="KAF6040061.1"/>
    <property type="molecule type" value="Genomic_DNA"/>
</dbReference>
<evidence type="ECO:0000259" key="2">
    <source>
        <dbReference type="Pfam" id="PF25479"/>
    </source>
</evidence>
<dbReference type="PANTHER" id="PTHR16195">
    <property type="entry name" value="ZINC FINGER CCHC DOMAIN CONTAINING PROTEIN"/>
    <property type="match status" value="1"/>
</dbReference>
<protein>
    <submittedName>
        <fullName evidence="4">ZCCHC14</fullName>
    </submittedName>
</protein>
<sequence length="699" mass="77264">MMVTNIAQMYRWVQNMDSANRIDFMCSVLEQYCAPWELRFFGSCIESLARKDYSTFIDPETKANDIKELRLLNNLNLFQFVHGEHTRSRLITYLCLFRSKPRDTSCTMVFYEILVSIGNHLKSLVNDSQLCSVKLIEDIRLLHVMAMHHPAFSFEQRRDFNEKLGTFVHMLEQITGNDYSSSPGVSDAQCQTDSGDIKVEESSIQTGSSSSSQNISKTRHSAALEENLSPHTPTHIESIKLIEVKCKGSKPMFIEKSFTEIRLFHDKLIQEFPEDAGAVKHLRHISLFKGKAGDVNEKAVKGYLSQLSNMPRKYVDSSTVHTFFLSKSQSASFKSYPSESASVSTVTHSNTITKDRTYTNHAATSRKPPRNSKPMNLNSNQEYLKETGSSGILAHTVIVTNSLQQSSPPAVTHTSNTLHSPRAVPIKSASHSGSSSMHSSRIVDGDTAATPPAIHAHSSTDQTAASQTDLKKKGLNDRGAKKPPKELKAIPSEKGVSSEVRSVSDGIVCTCGYCSSDTFSPRSSPHNPSSMHLPKSDSSHHCPKSLHCNQKVGNTPNQESSAVEIKQSLSSHAIVNPSFKSSNRSTSNVSNYEEGVEQSMGNSLLPYHVHPSPFPSKSEPGITVVSITLSYHPHIMIHLRPTLSLSDTLLISLTADSIIRSQTVKSFICGSMGHFDSEVNLAYQVRLLGTGSKLLRKYR</sequence>
<dbReference type="AlphaFoldDB" id="A0A7J7KPF3"/>
<dbReference type="Pfam" id="PF26034">
    <property type="entry name" value="PHAT_SMAUG"/>
    <property type="match status" value="1"/>
</dbReference>
<dbReference type="Gene3D" id="3.30.1520.10">
    <property type="entry name" value="Phox-like domain"/>
    <property type="match status" value="1"/>
</dbReference>
<dbReference type="PANTHER" id="PTHR16195:SF16">
    <property type="entry name" value="ZINC FINGER CCHC DOMAIN-CONTAINING PROTEIN 14"/>
    <property type="match status" value="1"/>
</dbReference>
<feature type="compositionally biased region" description="Basic and acidic residues" evidence="1">
    <location>
        <begin position="469"/>
        <end position="488"/>
    </location>
</feature>
<proteinExistence type="predicted"/>
<dbReference type="Pfam" id="PF25479">
    <property type="entry name" value="Vts1"/>
    <property type="match status" value="1"/>
</dbReference>
<dbReference type="InterPro" id="IPR057327">
    <property type="entry name" value="Vts1_dom"/>
</dbReference>
<reference evidence="4" key="1">
    <citation type="submission" date="2020-06" db="EMBL/GenBank/DDBJ databases">
        <title>Draft genome of Bugula neritina, a colonial animal packing powerful symbionts and potential medicines.</title>
        <authorList>
            <person name="Rayko M."/>
        </authorList>
    </citation>
    <scope>NUCLEOTIDE SEQUENCE [LARGE SCALE GENOMIC DNA]</scope>
    <source>
        <strain evidence="4">Kwan_BN1</strain>
    </source>
</reference>
<comment type="caution">
    <text evidence="4">The sequence shown here is derived from an EMBL/GenBank/DDBJ whole genome shotgun (WGS) entry which is preliminary data.</text>
</comment>
<feature type="compositionally biased region" description="Polar residues" evidence="1">
    <location>
        <begin position="457"/>
        <end position="468"/>
    </location>
</feature>
<feature type="region of interest" description="Disordered" evidence="1">
    <location>
        <begin position="404"/>
        <end position="499"/>
    </location>
</feature>
<name>A0A7J7KPF3_BUGNE</name>
<feature type="domain" description="RNA-binding protein vts1-like alpha-helical" evidence="2">
    <location>
        <begin position="9"/>
        <end position="51"/>
    </location>
</feature>
<dbReference type="OrthoDB" id="6361509at2759"/>
<dbReference type="SUPFAM" id="SSF64268">
    <property type="entry name" value="PX domain"/>
    <property type="match status" value="1"/>
</dbReference>
<keyword evidence="5" id="KW-1185">Reference proteome</keyword>
<feature type="region of interest" description="Disordered" evidence="1">
    <location>
        <begin position="199"/>
        <end position="230"/>
    </location>
</feature>
<feature type="domain" description="SMAUG/ZCCHC2-like PHAT" evidence="3">
    <location>
        <begin position="60"/>
        <end position="165"/>
    </location>
</feature>